<dbReference type="Pfam" id="PF04072">
    <property type="entry name" value="LCM"/>
    <property type="match status" value="1"/>
</dbReference>
<keyword evidence="6 7" id="KW-0949">S-adenosyl-L-methionine</keyword>
<dbReference type="EC" id="2.1.1.233" evidence="7"/>
<evidence type="ECO:0000256" key="2">
    <source>
        <dbReference type="ARBA" id="ARBA00003455"/>
    </source>
</evidence>
<comment type="catalytic activity">
    <reaction evidence="1 7">
        <text>[phosphatase 2A protein]-C-terminal L-leucine + S-adenosyl-L-methionine = [phosphatase 2A protein]-C-terminal L-leucine methyl ester + S-adenosyl-L-homocysteine</text>
        <dbReference type="Rhea" id="RHEA:48544"/>
        <dbReference type="Rhea" id="RHEA-COMP:12134"/>
        <dbReference type="Rhea" id="RHEA-COMP:12135"/>
        <dbReference type="ChEBI" id="CHEBI:57856"/>
        <dbReference type="ChEBI" id="CHEBI:59789"/>
        <dbReference type="ChEBI" id="CHEBI:90516"/>
        <dbReference type="ChEBI" id="CHEBI:90517"/>
        <dbReference type="EC" id="2.1.1.233"/>
    </reaction>
</comment>
<evidence type="ECO:0000256" key="7">
    <source>
        <dbReference type="PIRNR" id="PIRNR016305"/>
    </source>
</evidence>
<feature type="binding site" evidence="8">
    <location>
        <begin position="170"/>
        <end position="171"/>
    </location>
    <ligand>
        <name>S-adenosyl-L-methionine</name>
        <dbReference type="ChEBI" id="CHEBI:59789"/>
    </ligand>
</feature>
<evidence type="ECO:0000256" key="4">
    <source>
        <dbReference type="ARBA" id="ARBA00022603"/>
    </source>
</evidence>
<dbReference type="GO" id="GO:0032259">
    <property type="term" value="P:methylation"/>
    <property type="evidence" value="ECO:0007669"/>
    <property type="project" value="UniProtKB-KW"/>
</dbReference>
<evidence type="ECO:0000256" key="5">
    <source>
        <dbReference type="ARBA" id="ARBA00022679"/>
    </source>
</evidence>
<dbReference type="InterPro" id="IPR016651">
    <property type="entry name" value="LCMT1"/>
</dbReference>
<dbReference type="Gene3D" id="3.40.50.150">
    <property type="entry name" value="Vaccinia Virus protein VP39"/>
    <property type="match status" value="1"/>
</dbReference>
<feature type="binding site" evidence="8">
    <location>
        <position position="55"/>
    </location>
    <ligand>
        <name>S-adenosyl-L-methionine</name>
        <dbReference type="ChEBI" id="CHEBI:59789"/>
    </ligand>
</feature>
<gene>
    <name evidence="9" type="ORF">P879_08012</name>
</gene>
<evidence type="ECO:0000256" key="1">
    <source>
        <dbReference type="ARBA" id="ARBA00000724"/>
    </source>
</evidence>
<sequence length="368" mass="41584">MASPSDRTIQATNDDATSSKAHAVKRGYWKDAYMHYFCPIPVHKSPEINRGYFVRTQAFKAITLSFIKSTNGNCQIVNLGAGSDTLYFQLRDSGTVPRKFVEVDLEHNVHRKISIIRKHKLLDDMEQHSISETPSQGDSFVNPGTTVATSESNLMQSFLSTDRYCLFSFDLRLPVDNFIARLCSPTSGADLDKSIPTLFLAECVLVYMPPPQCLQLLQGISAHFLHGAFLHYEQAGQSHSNVLSTAGRTMGNIHQHLQVNMEDRFGSIMMEHFRARDCDLPGLSSCKSLKEQEKRFLNTGWTKAKAWTVNEVYRAFSTNTRSRVERVELLDDLEISYQLYDHYCILVAATDETLLSWSSLEEPLSIIP</sequence>
<dbReference type="PANTHER" id="PTHR13600:SF33">
    <property type="entry name" value="LEUCINE CARBOXYL METHYLTRANSFERASE 1"/>
    <property type="match status" value="1"/>
</dbReference>
<evidence type="ECO:0000313" key="10">
    <source>
        <dbReference type="Proteomes" id="UP000699462"/>
    </source>
</evidence>
<comment type="caution">
    <text evidence="9">The sequence shown here is derived from an EMBL/GenBank/DDBJ whole genome shotgun (WGS) entry which is preliminary data.</text>
</comment>
<name>A0A8T0DB02_9TREM</name>
<dbReference type="InterPro" id="IPR029063">
    <property type="entry name" value="SAM-dependent_MTases_sf"/>
</dbReference>
<keyword evidence="4 7" id="KW-0489">Methyltransferase</keyword>
<evidence type="ECO:0000256" key="8">
    <source>
        <dbReference type="PIRSR" id="PIRSR016305-1"/>
    </source>
</evidence>
<dbReference type="PIRSF" id="PIRSF016305">
    <property type="entry name" value="LCM_mtfrase"/>
    <property type="match status" value="1"/>
</dbReference>
<dbReference type="AlphaFoldDB" id="A0A8T0DB02"/>
<dbReference type="GO" id="GO:0018423">
    <property type="term" value="F:protein C-terminal leucine carboxyl O-methyltransferase activity"/>
    <property type="evidence" value="ECO:0007669"/>
    <property type="project" value="UniProtKB-EC"/>
</dbReference>
<comment type="function">
    <text evidence="2 7">Methylates the carboxyl group of the C-terminal leucine residue of protein phosphatase 2A catalytic subunits to form alpha-leucine ester residues.</text>
</comment>
<dbReference type="OrthoDB" id="203237at2759"/>
<protein>
    <recommendedName>
        <fullName evidence="7">Leucine carboxyl methyltransferase 1</fullName>
        <ecNumber evidence="7">2.1.1.233</ecNumber>
    </recommendedName>
</protein>
<keyword evidence="10" id="KW-1185">Reference proteome</keyword>
<dbReference type="GO" id="GO:0005829">
    <property type="term" value="C:cytosol"/>
    <property type="evidence" value="ECO:0007669"/>
    <property type="project" value="TreeGrafter"/>
</dbReference>
<dbReference type="SUPFAM" id="SSF53335">
    <property type="entry name" value="S-adenosyl-L-methionine-dependent methyltransferases"/>
    <property type="match status" value="1"/>
</dbReference>
<dbReference type="EMBL" id="JTDF01007435">
    <property type="protein sequence ID" value="KAF8565023.1"/>
    <property type="molecule type" value="Genomic_DNA"/>
</dbReference>
<reference evidence="9 10" key="1">
    <citation type="submission" date="2019-07" db="EMBL/GenBank/DDBJ databases">
        <title>Annotation for the trematode Paragonimus westermani.</title>
        <authorList>
            <person name="Choi Y.-J."/>
        </authorList>
    </citation>
    <scope>NUCLEOTIDE SEQUENCE [LARGE SCALE GENOMIC DNA]</scope>
    <source>
        <strain evidence="9">180907_Pwestermani</strain>
    </source>
</reference>
<dbReference type="PANTHER" id="PTHR13600">
    <property type="entry name" value="LEUCINE CARBOXYL METHYLTRANSFERASE"/>
    <property type="match status" value="1"/>
</dbReference>
<comment type="similarity">
    <text evidence="3 7">Belongs to the methyltransferase superfamily. LCMT family.</text>
</comment>
<evidence type="ECO:0000313" key="9">
    <source>
        <dbReference type="EMBL" id="KAF8565023.1"/>
    </source>
</evidence>
<feature type="binding site" evidence="8">
    <location>
        <position position="80"/>
    </location>
    <ligand>
        <name>S-adenosyl-L-methionine</name>
        <dbReference type="ChEBI" id="CHEBI:59789"/>
    </ligand>
</feature>
<keyword evidence="5 7" id="KW-0808">Transferase</keyword>
<dbReference type="Proteomes" id="UP000699462">
    <property type="component" value="Unassembled WGS sequence"/>
</dbReference>
<evidence type="ECO:0000256" key="6">
    <source>
        <dbReference type="ARBA" id="ARBA00022691"/>
    </source>
</evidence>
<feature type="binding site" evidence="8">
    <location>
        <position position="202"/>
    </location>
    <ligand>
        <name>S-adenosyl-L-methionine</name>
        <dbReference type="ChEBI" id="CHEBI:59789"/>
    </ligand>
</feature>
<organism evidence="9 10">
    <name type="scientific">Paragonimus westermani</name>
    <dbReference type="NCBI Taxonomy" id="34504"/>
    <lineage>
        <taxon>Eukaryota</taxon>
        <taxon>Metazoa</taxon>
        <taxon>Spiralia</taxon>
        <taxon>Lophotrochozoa</taxon>
        <taxon>Platyhelminthes</taxon>
        <taxon>Trematoda</taxon>
        <taxon>Digenea</taxon>
        <taxon>Plagiorchiida</taxon>
        <taxon>Troglotremata</taxon>
        <taxon>Troglotrematidae</taxon>
        <taxon>Paragonimus</taxon>
    </lineage>
</organism>
<dbReference type="InterPro" id="IPR007213">
    <property type="entry name" value="Ppm1/Ppm2/Tcmp"/>
</dbReference>
<evidence type="ECO:0000256" key="3">
    <source>
        <dbReference type="ARBA" id="ARBA00010703"/>
    </source>
</evidence>
<accession>A0A8T0DB02</accession>
<proteinExistence type="inferred from homology"/>